<protein>
    <recommendedName>
        <fullName evidence="2">FAR1 domain-containing protein</fullName>
    </recommendedName>
</protein>
<dbReference type="PANTHER" id="PTHR47718">
    <property type="entry name" value="OS01G0519700 PROTEIN"/>
    <property type="match status" value="1"/>
</dbReference>
<gene>
    <name evidence="3" type="ORF">CASFOL_014564</name>
</gene>
<evidence type="ECO:0000313" key="4">
    <source>
        <dbReference type="Proteomes" id="UP001632038"/>
    </source>
</evidence>
<feature type="region of interest" description="Disordered" evidence="1">
    <location>
        <begin position="1"/>
        <end position="70"/>
    </location>
</feature>
<dbReference type="Proteomes" id="UP001632038">
    <property type="component" value="Unassembled WGS sequence"/>
</dbReference>
<organism evidence="3 4">
    <name type="scientific">Castilleja foliolosa</name>
    <dbReference type="NCBI Taxonomy" id="1961234"/>
    <lineage>
        <taxon>Eukaryota</taxon>
        <taxon>Viridiplantae</taxon>
        <taxon>Streptophyta</taxon>
        <taxon>Embryophyta</taxon>
        <taxon>Tracheophyta</taxon>
        <taxon>Spermatophyta</taxon>
        <taxon>Magnoliopsida</taxon>
        <taxon>eudicotyledons</taxon>
        <taxon>Gunneridae</taxon>
        <taxon>Pentapetalae</taxon>
        <taxon>asterids</taxon>
        <taxon>lamiids</taxon>
        <taxon>Lamiales</taxon>
        <taxon>Orobanchaceae</taxon>
        <taxon>Pedicularideae</taxon>
        <taxon>Castillejinae</taxon>
        <taxon>Castilleja</taxon>
    </lineage>
</organism>
<evidence type="ECO:0000259" key="2">
    <source>
        <dbReference type="Pfam" id="PF03101"/>
    </source>
</evidence>
<evidence type="ECO:0000256" key="1">
    <source>
        <dbReference type="SAM" id="MobiDB-lite"/>
    </source>
</evidence>
<feature type="domain" description="FAR1" evidence="2">
    <location>
        <begin position="108"/>
        <end position="195"/>
    </location>
</feature>
<feature type="compositionally biased region" description="Acidic residues" evidence="1">
    <location>
        <begin position="30"/>
        <end position="52"/>
    </location>
</feature>
<sequence length="371" mass="41935">MHGQVDNDNYGDDVVDDCINGDGNRHGNADDDSNDYVMDLDIDVNTESDGEPGGDGSVESAGKNADKGCKRINTHISPKNSKYYTPECASEYKPYLDQKFKTLKDGIDFYRNYAAICGFDARKGSQKSASDNTIIWKYVYCNREGDKNVSIDETSRERRRVSRRSKCKALIAFRLHAGGFYVVRRFIEHHTHDLCHESLKHLMKVNRNLNERHKKFVMDCARANIGPTKSFRLFKETVGGYANVGCTNVDFKNFSRDLKAFASGVDAQMLIQNLFRKRDTSPGFYFEYTVDASEHLNRLFWADTIGRKNYEAFGDCVSFDATYSTNSGLIVMPDVFDSAKDMDGQNVDVGCYPSSSTKQRIATCTCRSARR</sequence>
<keyword evidence="4" id="KW-1185">Reference proteome</keyword>
<accession>A0ABD3DS96</accession>
<dbReference type="PANTHER" id="PTHR47718:SF18">
    <property type="entry name" value="PROTEIN FAR1-RELATED SEQUENCE 5-LIKE"/>
    <property type="match status" value="1"/>
</dbReference>
<dbReference type="InterPro" id="IPR004330">
    <property type="entry name" value="FAR1_DNA_bnd_dom"/>
</dbReference>
<reference evidence="4" key="1">
    <citation type="journal article" date="2024" name="IScience">
        <title>Strigolactones Initiate the Formation of Haustorium-like Structures in Castilleja.</title>
        <authorList>
            <person name="Buerger M."/>
            <person name="Peterson D."/>
            <person name="Chory J."/>
        </authorList>
    </citation>
    <scope>NUCLEOTIDE SEQUENCE [LARGE SCALE GENOMIC DNA]</scope>
</reference>
<dbReference type="Pfam" id="PF03101">
    <property type="entry name" value="FAR1"/>
    <property type="match status" value="1"/>
</dbReference>
<proteinExistence type="predicted"/>
<comment type="caution">
    <text evidence="3">The sequence shown here is derived from an EMBL/GenBank/DDBJ whole genome shotgun (WGS) entry which is preliminary data.</text>
</comment>
<evidence type="ECO:0000313" key="3">
    <source>
        <dbReference type="EMBL" id="KAL3643749.1"/>
    </source>
</evidence>
<dbReference type="EMBL" id="JAVIJP010000016">
    <property type="protein sequence ID" value="KAL3643749.1"/>
    <property type="molecule type" value="Genomic_DNA"/>
</dbReference>
<name>A0ABD3DS96_9LAMI</name>
<dbReference type="AlphaFoldDB" id="A0ABD3DS96"/>